<keyword evidence="1" id="KW-0732">Signal</keyword>
<dbReference type="Gene3D" id="3.30.70.100">
    <property type="match status" value="2"/>
</dbReference>
<keyword evidence="3" id="KW-1185">Reference proteome</keyword>
<feature type="chain" id="PRO_5006917405" description="Antibiotic biosynthesis monooxygenase" evidence="1">
    <location>
        <begin position="23"/>
        <end position="247"/>
    </location>
</feature>
<accession>A0A0W0Y8K4</accession>
<protein>
    <recommendedName>
        <fullName evidence="4">Antibiotic biosynthesis monooxygenase</fullName>
    </recommendedName>
</protein>
<evidence type="ECO:0000313" key="2">
    <source>
        <dbReference type="EMBL" id="KTD53287.1"/>
    </source>
</evidence>
<comment type="caution">
    <text evidence="2">The sequence shown here is derived from an EMBL/GenBank/DDBJ whole genome shotgun (WGS) entry which is preliminary data.</text>
</comment>
<name>A0A0W0Y8K4_9GAMM</name>
<evidence type="ECO:0000256" key="1">
    <source>
        <dbReference type="SAM" id="SignalP"/>
    </source>
</evidence>
<reference evidence="2 3" key="1">
    <citation type="submission" date="2015-11" db="EMBL/GenBank/DDBJ databases">
        <title>Genomic analysis of 38 Legionella species identifies large and diverse effector repertoires.</title>
        <authorList>
            <person name="Burstein D."/>
            <person name="Amaro F."/>
            <person name="Zusman T."/>
            <person name="Lifshitz Z."/>
            <person name="Cohen O."/>
            <person name="Gilbert J.A."/>
            <person name="Pupko T."/>
            <person name="Shuman H.A."/>
            <person name="Segal G."/>
        </authorList>
    </citation>
    <scope>NUCLEOTIDE SEQUENCE [LARGE SCALE GENOMIC DNA]</scope>
    <source>
        <strain evidence="2 3">SC-63-C7</strain>
    </source>
</reference>
<evidence type="ECO:0000313" key="3">
    <source>
        <dbReference type="Proteomes" id="UP000054703"/>
    </source>
</evidence>
<dbReference type="AlphaFoldDB" id="A0A0W0Y8K4"/>
<organism evidence="2 3">
    <name type="scientific">Legionella santicrucis</name>
    <dbReference type="NCBI Taxonomy" id="45074"/>
    <lineage>
        <taxon>Bacteria</taxon>
        <taxon>Pseudomonadati</taxon>
        <taxon>Pseudomonadota</taxon>
        <taxon>Gammaproteobacteria</taxon>
        <taxon>Legionellales</taxon>
        <taxon>Legionellaceae</taxon>
        <taxon>Legionella</taxon>
    </lineage>
</organism>
<dbReference type="Proteomes" id="UP000054703">
    <property type="component" value="Unassembled WGS sequence"/>
</dbReference>
<sequence length="247" mass="27677">MKLRLLFTTCILTLGLSTNNYASKKTMSTDTITIEKATYISLKSKPETALQLEEFLHNGSIVVRQTEPGTPLWFGLKENEHFAIFDLFYNETGREKHFSGQVANALKENAPELVKDGWENGVVKNINNFDLITTNHFNKEKILNSKVANLIVFKVKPGKNQEIELFLHNASQVIDATEPQTYFWAALKADADTYAIFDAFPDKNGQATHFSGQVAAQLKNKADNLIIGGWEKGVITNIHNFQVIALS</sequence>
<dbReference type="SUPFAM" id="SSF54909">
    <property type="entry name" value="Dimeric alpha+beta barrel"/>
    <property type="match status" value="2"/>
</dbReference>
<gene>
    <name evidence="2" type="ORF">Lsan_3697</name>
</gene>
<dbReference type="RefSeq" id="WP_237762210.1">
    <property type="nucleotide sequence ID" value="NZ_CAAAIH010000001.1"/>
</dbReference>
<proteinExistence type="predicted"/>
<dbReference type="InterPro" id="IPR011008">
    <property type="entry name" value="Dimeric_a/b-barrel"/>
</dbReference>
<dbReference type="EMBL" id="LNYU01000091">
    <property type="protein sequence ID" value="KTD53287.1"/>
    <property type="molecule type" value="Genomic_DNA"/>
</dbReference>
<evidence type="ECO:0008006" key="4">
    <source>
        <dbReference type="Google" id="ProtNLM"/>
    </source>
</evidence>
<dbReference type="PATRIC" id="fig|45074.5.peg.3975"/>
<feature type="signal peptide" evidence="1">
    <location>
        <begin position="1"/>
        <end position="22"/>
    </location>
</feature>
<dbReference type="STRING" id="45074.Lsan_3697"/>